<sequence length="328" mass="36479">MSELTWGVLSVSGHYRQRIQLPLRDSSLVKVAAIASRSRERAEAAAAEFGIPKAFASYEDLLADPEIRAVYIPLPNSMHAEWVRKAADAGKHILCEKPFTMNADETAAAVEYARSRGVKVMEAFMYRLHPQWKRVRDLVKVGEIGDVHGVNVFFSYNNQDPSNIRNRKEVGGGALYDIGCYAVSSSRFILDREPERVVSRIVRDPDFGTDILTSAIMDFGGPRATFTVGTQSAPFQRVDVLGSKGSLTVHLPFNMYPDVPAKITVTTSIGSRDILFPPRDQYAELFEQFSLAVLEDRPVPTPPQDAVENQKVLDAIFRSAETGQWETV</sequence>
<dbReference type="Proteomes" id="UP000192343">
    <property type="component" value="Unassembled WGS sequence"/>
</dbReference>
<dbReference type="RefSeq" id="WP_083051690.1">
    <property type="nucleotide sequence ID" value="NZ_MWQY01000015.1"/>
</dbReference>
<evidence type="ECO:0000256" key="2">
    <source>
        <dbReference type="ARBA" id="ARBA00023002"/>
    </source>
</evidence>
<dbReference type="InterPro" id="IPR000683">
    <property type="entry name" value="Gfo/Idh/MocA-like_OxRdtase_N"/>
</dbReference>
<dbReference type="InterPro" id="IPR036291">
    <property type="entry name" value="NAD(P)-bd_dom_sf"/>
</dbReference>
<dbReference type="GO" id="GO:0000166">
    <property type="term" value="F:nucleotide binding"/>
    <property type="evidence" value="ECO:0007669"/>
    <property type="project" value="InterPro"/>
</dbReference>
<dbReference type="Pfam" id="PF01408">
    <property type="entry name" value="GFO_IDH_MocA"/>
    <property type="match status" value="1"/>
</dbReference>
<evidence type="ECO:0000256" key="1">
    <source>
        <dbReference type="ARBA" id="ARBA00010928"/>
    </source>
</evidence>
<keyword evidence="6" id="KW-1185">Reference proteome</keyword>
<dbReference type="SUPFAM" id="SSF55347">
    <property type="entry name" value="Glyceraldehyde-3-phosphate dehydrogenase-like, C-terminal domain"/>
    <property type="match status" value="1"/>
</dbReference>
<dbReference type="InterPro" id="IPR050984">
    <property type="entry name" value="Gfo/Idh/MocA_domain"/>
</dbReference>
<comment type="caution">
    <text evidence="5">The sequence shown here is derived from an EMBL/GenBank/DDBJ whole genome shotgun (WGS) entry which is preliminary data.</text>
</comment>
<name>A0A1Y1RVW0_9SPIO</name>
<evidence type="ECO:0000259" key="3">
    <source>
        <dbReference type="Pfam" id="PF01408"/>
    </source>
</evidence>
<dbReference type="STRING" id="1963862.B4O97_13860"/>
<protein>
    <submittedName>
        <fullName evidence="5">Oxidoreductase</fullName>
    </submittedName>
</protein>
<gene>
    <name evidence="5" type="ORF">B4O97_13860</name>
</gene>
<feature type="domain" description="Gfo/Idh/MocA-like oxidoreductase N-terminal" evidence="3">
    <location>
        <begin position="20"/>
        <end position="123"/>
    </location>
</feature>
<organism evidence="5 6">
    <name type="scientific">Marispirochaeta aestuarii</name>
    <dbReference type="NCBI Taxonomy" id="1963862"/>
    <lineage>
        <taxon>Bacteria</taxon>
        <taxon>Pseudomonadati</taxon>
        <taxon>Spirochaetota</taxon>
        <taxon>Spirochaetia</taxon>
        <taxon>Spirochaetales</taxon>
        <taxon>Spirochaetaceae</taxon>
        <taxon>Marispirochaeta</taxon>
    </lineage>
</organism>
<dbReference type="InterPro" id="IPR055170">
    <property type="entry name" value="GFO_IDH_MocA-like_dom"/>
</dbReference>
<dbReference type="GO" id="GO:0016491">
    <property type="term" value="F:oxidoreductase activity"/>
    <property type="evidence" value="ECO:0007669"/>
    <property type="project" value="UniProtKB-KW"/>
</dbReference>
<dbReference type="PANTHER" id="PTHR22604:SF105">
    <property type="entry name" value="TRANS-1,2-DIHYDROBENZENE-1,2-DIOL DEHYDROGENASE"/>
    <property type="match status" value="1"/>
</dbReference>
<dbReference type="AlphaFoldDB" id="A0A1Y1RVW0"/>
<proteinExistence type="inferred from homology"/>
<comment type="similarity">
    <text evidence="1">Belongs to the Gfo/Idh/MocA family.</text>
</comment>
<accession>A0A1Y1RVW0</accession>
<reference evidence="5 6" key="1">
    <citation type="submission" date="2017-03" db="EMBL/GenBank/DDBJ databases">
        <title>Draft Genome sequence of Marispirochaeta sp. strain JC444.</title>
        <authorList>
            <person name="Shivani Y."/>
            <person name="Subhash Y."/>
            <person name="Sasikala C."/>
            <person name="Ramana C."/>
        </authorList>
    </citation>
    <scope>NUCLEOTIDE SEQUENCE [LARGE SCALE GENOMIC DNA]</scope>
    <source>
        <strain evidence="5 6">JC444</strain>
    </source>
</reference>
<dbReference type="Gene3D" id="3.40.50.720">
    <property type="entry name" value="NAD(P)-binding Rossmann-like Domain"/>
    <property type="match status" value="1"/>
</dbReference>
<dbReference type="Pfam" id="PF22725">
    <property type="entry name" value="GFO_IDH_MocA_C3"/>
    <property type="match status" value="1"/>
</dbReference>
<evidence type="ECO:0000259" key="4">
    <source>
        <dbReference type="Pfam" id="PF22725"/>
    </source>
</evidence>
<evidence type="ECO:0000313" key="5">
    <source>
        <dbReference type="EMBL" id="ORC34160.1"/>
    </source>
</evidence>
<dbReference type="PANTHER" id="PTHR22604">
    <property type="entry name" value="OXIDOREDUCTASES"/>
    <property type="match status" value="1"/>
</dbReference>
<evidence type="ECO:0000313" key="6">
    <source>
        <dbReference type="Proteomes" id="UP000192343"/>
    </source>
</evidence>
<dbReference type="OrthoDB" id="9783105at2"/>
<dbReference type="Gene3D" id="3.30.360.10">
    <property type="entry name" value="Dihydrodipicolinate Reductase, domain 2"/>
    <property type="match status" value="1"/>
</dbReference>
<feature type="domain" description="GFO/IDH/MocA-like oxidoreductase" evidence="4">
    <location>
        <begin position="132"/>
        <end position="247"/>
    </location>
</feature>
<keyword evidence="2" id="KW-0560">Oxidoreductase</keyword>
<dbReference type="EMBL" id="MWQY01000015">
    <property type="protein sequence ID" value="ORC34160.1"/>
    <property type="molecule type" value="Genomic_DNA"/>
</dbReference>
<dbReference type="SUPFAM" id="SSF51735">
    <property type="entry name" value="NAD(P)-binding Rossmann-fold domains"/>
    <property type="match status" value="1"/>
</dbReference>